<dbReference type="CDD" id="cd15859">
    <property type="entry name" value="SNARE_SYN8"/>
    <property type="match status" value="1"/>
</dbReference>
<dbReference type="Gene3D" id="1.20.5.110">
    <property type="match status" value="1"/>
</dbReference>
<dbReference type="GO" id="GO:0006886">
    <property type="term" value="P:intracellular protein transport"/>
    <property type="evidence" value="ECO:0007669"/>
    <property type="project" value="TreeGrafter"/>
</dbReference>
<dbReference type="GO" id="GO:0005768">
    <property type="term" value="C:endosome"/>
    <property type="evidence" value="ECO:0007669"/>
    <property type="project" value="EnsemblFungi"/>
</dbReference>
<dbReference type="GO" id="GO:0048278">
    <property type="term" value="P:vesicle docking"/>
    <property type="evidence" value="ECO:0007669"/>
    <property type="project" value="TreeGrafter"/>
</dbReference>
<name>G9A023_TORDE</name>
<keyword evidence="7" id="KW-1133">Transmembrane helix</keyword>
<keyword evidence="7" id="KW-0812">Transmembrane</keyword>
<evidence type="ECO:0000313" key="9">
    <source>
        <dbReference type="EMBL" id="CCE94217.1"/>
    </source>
</evidence>
<dbReference type="KEGG" id="tdl:TDEL_0H03580"/>
<feature type="domain" description="T-SNARE coiled-coil homology" evidence="8">
    <location>
        <begin position="175"/>
        <end position="243"/>
    </location>
</feature>
<dbReference type="InterPro" id="IPR045242">
    <property type="entry name" value="Syntaxin"/>
</dbReference>
<keyword evidence="4 6" id="KW-0175">Coiled coil</keyword>
<dbReference type="GO" id="GO:0031201">
    <property type="term" value="C:SNARE complex"/>
    <property type="evidence" value="ECO:0007669"/>
    <property type="project" value="TreeGrafter"/>
</dbReference>
<dbReference type="FunFam" id="1.20.5.110:FF:000060">
    <property type="entry name" value="SNARE complex subunit (Syn8)"/>
    <property type="match status" value="1"/>
</dbReference>
<keyword evidence="2" id="KW-0813">Transport</keyword>
<dbReference type="eggNOG" id="ENOG502RZK4">
    <property type="taxonomic scope" value="Eukaryota"/>
</dbReference>
<organism evidence="9 10">
    <name type="scientific">Torulaspora delbrueckii</name>
    <name type="common">Yeast</name>
    <name type="synonym">Candida colliculosa</name>
    <dbReference type="NCBI Taxonomy" id="4950"/>
    <lineage>
        <taxon>Eukaryota</taxon>
        <taxon>Fungi</taxon>
        <taxon>Dikarya</taxon>
        <taxon>Ascomycota</taxon>
        <taxon>Saccharomycotina</taxon>
        <taxon>Saccharomycetes</taxon>
        <taxon>Saccharomycetales</taxon>
        <taxon>Saccharomycetaceae</taxon>
        <taxon>Torulaspora</taxon>
    </lineage>
</organism>
<dbReference type="InParanoid" id="G9A023"/>
<evidence type="ECO:0000256" key="2">
    <source>
        <dbReference type="ARBA" id="ARBA00022448"/>
    </source>
</evidence>
<keyword evidence="5 7" id="KW-0472">Membrane</keyword>
<gene>
    <name evidence="9" type="primary">TDEL0H03580</name>
    <name evidence="9" type="ORF">TDEL_0H03580</name>
</gene>
<keyword evidence="10" id="KW-1185">Reference proteome</keyword>
<dbReference type="OrthoDB" id="244190at2759"/>
<dbReference type="PANTHER" id="PTHR19957:SF423">
    <property type="entry name" value="SYNTAXIN-8-RELATED"/>
    <property type="match status" value="1"/>
</dbReference>
<feature type="transmembrane region" description="Helical" evidence="7">
    <location>
        <begin position="251"/>
        <end position="269"/>
    </location>
</feature>
<evidence type="ECO:0000313" key="10">
    <source>
        <dbReference type="Proteomes" id="UP000005627"/>
    </source>
</evidence>
<dbReference type="Pfam" id="PF05739">
    <property type="entry name" value="SNARE"/>
    <property type="match status" value="1"/>
</dbReference>
<dbReference type="PANTHER" id="PTHR19957">
    <property type="entry name" value="SYNTAXIN"/>
    <property type="match status" value="1"/>
</dbReference>
<reference evidence="9 10" key="1">
    <citation type="journal article" date="2011" name="Proc. Natl. Acad. Sci. U.S.A.">
        <title>Evolutionary erosion of yeast sex chromosomes by mating-type switching accidents.</title>
        <authorList>
            <person name="Gordon J.L."/>
            <person name="Armisen D."/>
            <person name="Proux-Wera E."/>
            <person name="Oheigeartaigh S.S."/>
            <person name="Byrne K.P."/>
            <person name="Wolfe K.H."/>
        </authorList>
    </citation>
    <scope>NUCLEOTIDE SEQUENCE [LARGE SCALE GENOMIC DNA]</scope>
    <source>
        <strain evidence="10">ATCC 10662 / CBS 1146 / NBRC 0425 / NCYC 2629 / NRRL Y-866</strain>
    </source>
</reference>
<evidence type="ECO:0000256" key="7">
    <source>
        <dbReference type="SAM" id="Phobius"/>
    </source>
</evidence>
<dbReference type="GeneID" id="11501539"/>
<dbReference type="InterPro" id="IPR000727">
    <property type="entry name" value="T_SNARE_dom"/>
</dbReference>
<dbReference type="STRING" id="1076872.G9A023"/>
<dbReference type="GO" id="GO:0005484">
    <property type="term" value="F:SNAP receptor activity"/>
    <property type="evidence" value="ECO:0007669"/>
    <property type="project" value="EnsemblFungi"/>
</dbReference>
<sequence>MDDLKLSYEIDKLDDIVEERTRLITVLGIQPSSRDNVSLKKQLSRTLDQLNESSDDDKVADSFQRYATQYSEILQKITDSGIDTSLYEFQIPIKPQSSSSSSNGSLSRDLPKKVRFKDENLVTYSDVEQFKPYHDDISLVRESTDTQEQDRKNLMPEVEPPSHNVISPSLSNQEIFVQQQQQLLEQDTYLSSLSESVHRSHAISLDINDEVVEQNDHVLQDLESLVDNSGRNLDRAKRRLETFERTARENGPCFIIVLLVIILLILLILL</sequence>
<evidence type="ECO:0000256" key="1">
    <source>
        <dbReference type="ARBA" id="ARBA00004308"/>
    </source>
</evidence>
<dbReference type="HOGENOM" id="CLU_053570_2_1_1"/>
<dbReference type="SUPFAM" id="SSF58038">
    <property type="entry name" value="SNARE fusion complex"/>
    <property type="match status" value="1"/>
</dbReference>
<dbReference type="Proteomes" id="UP000005627">
    <property type="component" value="Chromosome 8"/>
</dbReference>
<dbReference type="AlphaFoldDB" id="G9A023"/>
<evidence type="ECO:0000256" key="5">
    <source>
        <dbReference type="ARBA" id="ARBA00023136"/>
    </source>
</evidence>
<feature type="coiled-coil region" evidence="6">
    <location>
        <begin position="219"/>
        <end position="246"/>
    </location>
</feature>
<proteinExistence type="predicted"/>
<evidence type="ECO:0000256" key="4">
    <source>
        <dbReference type="ARBA" id="ARBA00023054"/>
    </source>
</evidence>
<dbReference type="SMART" id="SM00397">
    <property type="entry name" value="t_SNARE"/>
    <property type="match status" value="1"/>
</dbReference>
<dbReference type="EMBL" id="HE616749">
    <property type="protein sequence ID" value="CCE94217.1"/>
    <property type="molecule type" value="Genomic_DNA"/>
</dbReference>
<protein>
    <recommendedName>
        <fullName evidence="8">t-SNARE coiled-coil homology domain-containing protein</fullName>
    </recommendedName>
</protein>
<evidence type="ECO:0000259" key="8">
    <source>
        <dbReference type="SMART" id="SM00397"/>
    </source>
</evidence>
<dbReference type="RefSeq" id="XP_003683428.1">
    <property type="nucleotide sequence ID" value="XM_003683380.1"/>
</dbReference>
<dbReference type="GO" id="GO:0006906">
    <property type="term" value="P:vesicle fusion"/>
    <property type="evidence" value="ECO:0007669"/>
    <property type="project" value="TreeGrafter"/>
</dbReference>
<dbReference type="FunCoup" id="G9A023">
    <property type="interactions" value="87"/>
</dbReference>
<evidence type="ECO:0000256" key="6">
    <source>
        <dbReference type="SAM" id="Coils"/>
    </source>
</evidence>
<comment type="subcellular location">
    <subcellularLocation>
        <location evidence="1">Endomembrane system</location>
    </subcellularLocation>
</comment>
<dbReference type="GO" id="GO:0006896">
    <property type="term" value="P:Golgi to vacuole transport"/>
    <property type="evidence" value="ECO:0007669"/>
    <property type="project" value="EnsemblFungi"/>
</dbReference>
<accession>G9A023</accession>
<evidence type="ECO:0000256" key="3">
    <source>
        <dbReference type="ARBA" id="ARBA00022927"/>
    </source>
</evidence>
<keyword evidence="3" id="KW-0653">Protein transport</keyword>
<dbReference type="GO" id="GO:0000149">
    <property type="term" value="F:SNARE binding"/>
    <property type="evidence" value="ECO:0007669"/>
    <property type="project" value="TreeGrafter"/>
</dbReference>